<evidence type="ECO:0000313" key="3">
    <source>
        <dbReference type="EMBL" id="SEB44776.1"/>
    </source>
</evidence>
<dbReference type="PANTHER" id="PTHR42760">
    <property type="entry name" value="SHORT-CHAIN DEHYDROGENASES/REDUCTASES FAMILY MEMBER"/>
    <property type="match status" value="1"/>
</dbReference>
<dbReference type="GO" id="GO:0016616">
    <property type="term" value="F:oxidoreductase activity, acting on the CH-OH group of donors, NAD or NADP as acceptor"/>
    <property type="evidence" value="ECO:0007669"/>
    <property type="project" value="TreeGrafter"/>
</dbReference>
<dbReference type="NCBIfam" id="NF005469">
    <property type="entry name" value="PRK07063.1"/>
    <property type="match status" value="1"/>
</dbReference>
<reference evidence="4" key="1">
    <citation type="submission" date="2016-10" db="EMBL/GenBank/DDBJ databases">
        <authorList>
            <person name="Varghese N."/>
            <person name="Submissions S."/>
        </authorList>
    </citation>
    <scope>NUCLEOTIDE SEQUENCE [LARGE SCALE GENOMIC DNA]</scope>
    <source>
        <strain evidence="4">ES.061</strain>
    </source>
</reference>
<dbReference type="FunFam" id="3.40.50.720:FF:000084">
    <property type="entry name" value="Short-chain dehydrogenase reductase"/>
    <property type="match status" value="1"/>
</dbReference>
<dbReference type="PRINTS" id="PR00081">
    <property type="entry name" value="GDHRDH"/>
</dbReference>
<gene>
    <name evidence="3" type="ORF">SAMN05216452_1314</name>
</gene>
<dbReference type="PROSITE" id="PS00061">
    <property type="entry name" value="ADH_SHORT"/>
    <property type="match status" value="1"/>
</dbReference>
<dbReference type="PRINTS" id="PR00080">
    <property type="entry name" value="SDRFAMILY"/>
</dbReference>
<evidence type="ECO:0000313" key="4">
    <source>
        <dbReference type="Proteomes" id="UP000199064"/>
    </source>
</evidence>
<evidence type="ECO:0000256" key="1">
    <source>
        <dbReference type="ARBA" id="ARBA00006484"/>
    </source>
</evidence>
<name>A0A1H4JFQ6_9HYPH</name>
<dbReference type="Gene3D" id="3.40.50.720">
    <property type="entry name" value="NAD(P)-binding Rossmann-like Domain"/>
    <property type="match status" value="1"/>
</dbReference>
<dbReference type="AlphaFoldDB" id="A0A1H4JFQ6"/>
<accession>A0A1H4JFQ6</accession>
<protein>
    <submittedName>
        <fullName evidence="3">NAD(P)-dependent dehydrogenase, short-chain alcohol dehydrogenase family</fullName>
    </submittedName>
</protein>
<dbReference type="SUPFAM" id="SSF51735">
    <property type="entry name" value="NAD(P)-binding Rossmann-fold domains"/>
    <property type="match status" value="1"/>
</dbReference>
<dbReference type="EMBL" id="FNSL01000001">
    <property type="protein sequence ID" value="SEB44776.1"/>
    <property type="molecule type" value="Genomic_DNA"/>
</dbReference>
<organism evidence="3 4">
    <name type="scientific">Nitratireductor aquibiodomus</name>
    <dbReference type="NCBI Taxonomy" id="204799"/>
    <lineage>
        <taxon>Bacteria</taxon>
        <taxon>Pseudomonadati</taxon>
        <taxon>Pseudomonadota</taxon>
        <taxon>Alphaproteobacteria</taxon>
        <taxon>Hyphomicrobiales</taxon>
        <taxon>Phyllobacteriaceae</taxon>
        <taxon>Nitratireductor</taxon>
    </lineage>
</organism>
<dbReference type="CDD" id="cd05233">
    <property type="entry name" value="SDR_c"/>
    <property type="match status" value="1"/>
</dbReference>
<dbReference type="InterPro" id="IPR036291">
    <property type="entry name" value="NAD(P)-bd_dom_sf"/>
</dbReference>
<dbReference type="InterPro" id="IPR002347">
    <property type="entry name" value="SDR_fam"/>
</dbReference>
<dbReference type="Proteomes" id="UP000199064">
    <property type="component" value="Unassembled WGS sequence"/>
</dbReference>
<dbReference type="PANTHER" id="PTHR42760:SF115">
    <property type="entry name" value="3-OXOACYL-[ACYL-CARRIER-PROTEIN] REDUCTASE FABG"/>
    <property type="match status" value="1"/>
</dbReference>
<evidence type="ECO:0000256" key="2">
    <source>
        <dbReference type="ARBA" id="ARBA00023002"/>
    </source>
</evidence>
<dbReference type="InterPro" id="IPR020904">
    <property type="entry name" value="Sc_DH/Rdtase_CS"/>
</dbReference>
<proteinExistence type="inferred from homology"/>
<keyword evidence="4" id="KW-1185">Reference proteome</keyword>
<keyword evidence="2" id="KW-0560">Oxidoreductase</keyword>
<dbReference type="RefSeq" id="WP_090327643.1">
    <property type="nucleotide sequence ID" value="NZ_FNSL01000001.1"/>
</dbReference>
<comment type="similarity">
    <text evidence="1">Belongs to the short-chain dehydrogenases/reductases (SDR) family.</text>
</comment>
<dbReference type="Pfam" id="PF13561">
    <property type="entry name" value="adh_short_C2"/>
    <property type="match status" value="1"/>
</dbReference>
<sequence length="262" mass="27513">MTSGQGRLSGKRIFLTGAAQGIGRAIAEACLREGASLFLVDRDASLLEKAVGELGAPDGRLAHAVADISDAAAIRAAAGEARKAIGVPNALINNAGVNVFHEPLETDDEEWARCFDINLKGAWHCCRSLLPGMIEEGGGAILNIASTHSFTIIPHTFPYPVAKHALLGMTKALALEYAGRGVRVNAIAPGYVETQKNVDYWNSFPDPTAARAETLAMHPGGRIATPGEIAMASVFMISDECPFMNAACLVIDGGLSVLQHPA</sequence>